<evidence type="ECO:0000256" key="4">
    <source>
        <dbReference type="ARBA" id="ARBA00022630"/>
    </source>
</evidence>
<dbReference type="OrthoDB" id="9778595at2"/>
<evidence type="ECO:0000256" key="10">
    <source>
        <dbReference type="ARBA" id="ARBA00048540"/>
    </source>
</evidence>
<dbReference type="Proteomes" id="UP000477083">
    <property type="component" value="Unassembled WGS sequence"/>
</dbReference>
<evidence type="ECO:0000313" key="11">
    <source>
        <dbReference type="EMBL" id="MZQ88427.1"/>
    </source>
</evidence>
<sequence>MLTRRRFIAISAALVPTMALGKAPDLHTETGIALGARVTLRIQHPDAPRLAALAMDEIWRLEGIFSLYKPDSSLSRLNRDGTLRAPPFELLECLSIAGSVHHASGGRFDPTVQPLWSAQAMALERGTPLTGAERATILARIGWHRVNLDPGAITLQPGTALTLNGIAQGYIADRVAALLARNGLTRALIDTGEMAALPGGSWPVRLPSGDTLALQDLALATSSPLGMTFGGDGVTSHILNPSTGRPALPHWEAVTVSARSAALADAVSTAACLLGTEAEVRALCDRVPGTTLVSAIAL</sequence>
<accession>A0A6L8VDQ3</accession>
<evidence type="ECO:0000256" key="2">
    <source>
        <dbReference type="ARBA" id="ARBA00011955"/>
    </source>
</evidence>
<dbReference type="GO" id="GO:0046872">
    <property type="term" value="F:metal ion binding"/>
    <property type="evidence" value="ECO:0007669"/>
    <property type="project" value="UniProtKB-KW"/>
</dbReference>
<evidence type="ECO:0000256" key="5">
    <source>
        <dbReference type="ARBA" id="ARBA00022679"/>
    </source>
</evidence>
<keyword evidence="12" id="KW-1185">Reference proteome</keyword>
<dbReference type="EMBL" id="WWNR01000002">
    <property type="protein sequence ID" value="MZQ88427.1"/>
    <property type="molecule type" value="Genomic_DNA"/>
</dbReference>
<evidence type="ECO:0000256" key="3">
    <source>
        <dbReference type="ARBA" id="ARBA00016337"/>
    </source>
</evidence>
<evidence type="ECO:0000256" key="8">
    <source>
        <dbReference type="ARBA" id="ARBA00022842"/>
    </source>
</evidence>
<keyword evidence="4" id="KW-0285">Flavoprotein</keyword>
<reference evidence="11 12" key="1">
    <citation type="submission" date="2020-01" db="EMBL/GenBank/DDBJ databases">
        <title>Frigidibacter albus SP32T (=CGMCC 1.13995T).</title>
        <authorList>
            <person name="Liao X."/>
        </authorList>
    </citation>
    <scope>NUCLEOTIDE SEQUENCE [LARGE SCALE GENOMIC DNA]</scope>
    <source>
        <strain evidence="11 12">SP32</strain>
    </source>
</reference>
<organism evidence="11 12">
    <name type="scientific">Frigidibacter albus</name>
    <dbReference type="NCBI Taxonomy" id="1465486"/>
    <lineage>
        <taxon>Bacteria</taxon>
        <taxon>Pseudomonadati</taxon>
        <taxon>Pseudomonadota</taxon>
        <taxon>Alphaproteobacteria</taxon>
        <taxon>Rhodobacterales</taxon>
        <taxon>Paracoccaceae</taxon>
        <taxon>Frigidibacter</taxon>
    </lineage>
</organism>
<evidence type="ECO:0000256" key="9">
    <source>
        <dbReference type="ARBA" id="ARBA00031306"/>
    </source>
</evidence>
<comment type="caution">
    <text evidence="11">The sequence shown here is derived from an EMBL/GenBank/DDBJ whole genome shotgun (WGS) entry which is preliminary data.</text>
</comment>
<dbReference type="Pfam" id="PF02424">
    <property type="entry name" value="ApbE"/>
    <property type="match status" value="1"/>
</dbReference>
<evidence type="ECO:0000256" key="1">
    <source>
        <dbReference type="ARBA" id="ARBA00001946"/>
    </source>
</evidence>
<dbReference type="AlphaFoldDB" id="A0A6L8VDQ3"/>
<protein>
    <recommendedName>
        <fullName evidence="3">FAD:protein FMN transferase</fullName>
        <ecNumber evidence="2">2.7.1.180</ecNumber>
    </recommendedName>
    <alternativeName>
        <fullName evidence="9">Flavin transferase</fullName>
    </alternativeName>
</protein>
<dbReference type="EC" id="2.7.1.180" evidence="2"/>
<name>A0A6L8VDQ3_9RHOB</name>
<keyword evidence="7" id="KW-0274">FAD</keyword>
<dbReference type="GO" id="GO:0016740">
    <property type="term" value="F:transferase activity"/>
    <property type="evidence" value="ECO:0007669"/>
    <property type="project" value="UniProtKB-KW"/>
</dbReference>
<keyword evidence="8" id="KW-0460">Magnesium</keyword>
<dbReference type="InterPro" id="IPR024932">
    <property type="entry name" value="ApbE"/>
</dbReference>
<dbReference type="RefSeq" id="WP_161343961.1">
    <property type="nucleotide sequence ID" value="NZ_BMGW01000002.1"/>
</dbReference>
<dbReference type="PANTHER" id="PTHR30040:SF2">
    <property type="entry name" value="FAD:PROTEIN FMN TRANSFERASE"/>
    <property type="match status" value="1"/>
</dbReference>
<dbReference type="Gene3D" id="3.10.520.10">
    <property type="entry name" value="ApbE-like domains"/>
    <property type="match status" value="1"/>
</dbReference>
<dbReference type="InterPro" id="IPR003374">
    <property type="entry name" value="ApbE-like_sf"/>
</dbReference>
<evidence type="ECO:0000256" key="7">
    <source>
        <dbReference type="ARBA" id="ARBA00022827"/>
    </source>
</evidence>
<keyword evidence="5 11" id="KW-0808">Transferase</keyword>
<evidence type="ECO:0000256" key="6">
    <source>
        <dbReference type="ARBA" id="ARBA00022723"/>
    </source>
</evidence>
<comment type="cofactor">
    <cofactor evidence="1">
        <name>Mg(2+)</name>
        <dbReference type="ChEBI" id="CHEBI:18420"/>
    </cofactor>
</comment>
<gene>
    <name evidence="11" type="ORF">GS660_04850</name>
</gene>
<keyword evidence="6" id="KW-0479">Metal-binding</keyword>
<dbReference type="PANTHER" id="PTHR30040">
    <property type="entry name" value="THIAMINE BIOSYNTHESIS LIPOPROTEIN APBE"/>
    <property type="match status" value="1"/>
</dbReference>
<dbReference type="SUPFAM" id="SSF143631">
    <property type="entry name" value="ApbE-like"/>
    <property type="match status" value="1"/>
</dbReference>
<proteinExistence type="predicted"/>
<comment type="catalytic activity">
    <reaction evidence="10">
        <text>L-threonyl-[protein] + FAD = FMN-L-threonyl-[protein] + AMP + H(+)</text>
        <dbReference type="Rhea" id="RHEA:36847"/>
        <dbReference type="Rhea" id="RHEA-COMP:11060"/>
        <dbReference type="Rhea" id="RHEA-COMP:11061"/>
        <dbReference type="ChEBI" id="CHEBI:15378"/>
        <dbReference type="ChEBI" id="CHEBI:30013"/>
        <dbReference type="ChEBI" id="CHEBI:57692"/>
        <dbReference type="ChEBI" id="CHEBI:74257"/>
        <dbReference type="ChEBI" id="CHEBI:456215"/>
        <dbReference type="EC" id="2.7.1.180"/>
    </reaction>
</comment>
<evidence type="ECO:0000313" key="12">
    <source>
        <dbReference type="Proteomes" id="UP000477083"/>
    </source>
</evidence>